<sequence length="455" mass="50486">MQGFISSNLRDGKKLTGNALGVNKNWYGGLFCGAGSGCGGGGVIDVVGASAMYLMVIYVAIIKTPMPFFTYVGIEDADKYVVVAFHNNLNSKYLLEIPGSCDMYGFADQVFCSGLADGIFSHDYRPAPVPKNVQLMEAIQEAMIFPSMLSCPLRRLTRENSEFSQLLSSNVSTNVEDWDHHFEDEARNEFCLGSPEFSTLSDPISTFCSASDNKTYPEEFMEDVTKIVGHSHESRPSINRSHIKERLFRIRRVDWSSTLPISSESTKREQSKKSKTLLTTDDADLDDDAGQDSPEELDGNTLAALSNLDNMNRYVTEDHAKKNKKKKPNDLKRKRYYVDLQRGRPDCRRFCIILILSKERLLQIVMLRMPTFILCLEIQNSSNMVLTTKFAGAARTTLLVASSSAPHAVLSARPLATSSSMPPSASSSTASPQVHTMSYSYSSTTPFVNNREKCA</sequence>
<evidence type="ECO:0000313" key="2">
    <source>
        <dbReference type="EMBL" id="KAG5375278.1"/>
    </source>
</evidence>
<dbReference type="EMBL" id="JADBGQ010000010">
    <property type="protein sequence ID" value="KAG5375278.1"/>
    <property type="molecule type" value="Genomic_DNA"/>
</dbReference>
<evidence type="ECO:0000313" key="3">
    <source>
        <dbReference type="Proteomes" id="UP000823674"/>
    </source>
</evidence>
<keyword evidence="3" id="KW-1185">Reference proteome</keyword>
<evidence type="ECO:0000256" key="1">
    <source>
        <dbReference type="SAM" id="MobiDB-lite"/>
    </source>
</evidence>
<accession>A0ABQ7KL55</accession>
<proteinExistence type="predicted"/>
<organism evidence="2 3">
    <name type="scientific">Brassica rapa subsp. trilocularis</name>
    <dbReference type="NCBI Taxonomy" id="1813537"/>
    <lineage>
        <taxon>Eukaryota</taxon>
        <taxon>Viridiplantae</taxon>
        <taxon>Streptophyta</taxon>
        <taxon>Embryophyta</taxon>
        <taxon>Tracheophyta</taxon>
        <taxon>Spermatophyta</taxon>
        <taxon>Magnoliopsida</taxon>
        <taxon>eudicotyledons</taxon>
        <taxon>Gunneridae</taxon>
        <taxon>Pentapetalae</taxon>
        <taxon>rosids</taxon>
        <taxon>malvids</taxon>
        <taxon>Brassicales</taxon>
        <taxon>Brassicaceae</taxon>
        <taxon>Brassiceae</taxon>
        <taxon>Brassica</taxon>
    </lineage>
</organism>
<feature type="compositionally biased region" description="Acidic residues" evidence="1">
    <location>
        <begin position="281"/>
        <end position="298"/>
    </location>
</feature>
<protein>
    <submittedName>
        <fullName evidence="2">Uncharacterized protein</fullName>
    </submittedName>
</protein>
<reference evidence="2 3" key="1">
    <citation type="submission" date="2021-03" db="EMBL/GenBank/DDBJ databases">
        <authorList>
            <person name="King G.J."/>
            <person name="Bancroft I."/>
            <person name="Baten A."/>
            <person name="Bloomfield J."/>
            <person name="Borpatragohain P."/>
            <person name="He Z."/>
            <person name="Irish N."/>
            <person name="Irwin J."/>
            <person name="Liu K."/>
            <person name="Mauleon R.P."/>
            <person name="Moore J."/>
            <person name="Morris R."/>
            <person name="Ostergaard L."/>
            <person name="Wang B."/>
            <person name="Wells R."/>
        </authorList>
    </citation>
    <scope>NUCLEOTIDE SEQUENCE [LARGE SCALE GENOMIC DNA]</scope>
    <source>
        <strain evidence="2">R-o-18</strain>
        <tissue evidence="2">Leaf</tissue>
    </source>
</reference>
<dbReference type="Proteomes" id="UP000823674">
    <property type="component" value="Chromosome A10"/>
</dbReference>
<name>A0ABQ7KL55_BRACM</name>
<comment type="caution">
    <text evidence="2">The sequence shown here is derived from an EMBL/GenBank/DDBJ whole genome shotgun (WGS) entry which is preliminary data.</text>
</comment>
<gene>
    <name evidence="2" type="primary">A10p013520.1_BraROA</name>
    <name evidence="2" type="ORF">IGI04_039874</name>
</gene>
<feature type="region of interest" description="Disordered" evidence="1">
    <location>
        <begin position="262"/>
        <end position="298"/>
    </location>
</feature>